<dbReference type="EC" id="2.7.9.3" evidence="9"/>
<feature type="binding site" evidence="9">
    <location>
        <begin position="115"/>
        <end position="117"/>
    </location>
    <ligand>
        <name>ATP</name>
        <dbReference type="ChEBI" id="CHEBI:30616"/>
        <note>ligand shared between dimeric partners</note>
    </ligand>
</feature>
<feature type="binding site" evidence="9">
    <location>
        <position position="67"/>
    </location>
    <ligand>
        <name>Mg(2+)</name>
        <dbReference type="ChEBI" id="CHEBI:18420"/>
    </ligand>
</feature>
<evidence type="ECO:0000259" key="11">
    <source>
        <dbReference type="Pfam" id="PF02769"/>
    </source>
</evidence>
<dbReference type="InterPro" id="IPR016188">
    <property type="entry name" value="PurM-like_N"/>
</dbReference>
<evidence type="ECO:0000256" key="2">
    <source>
        <dbReference type="ARBA" id="ARBA00022679"/>
    </source>
</evidence>
<dbReference type="InterPro" id="IPR004536">
    <property type="entry name" value="SPS/SelD"/>
</dbReference>
<dbReference type="Pfam" id="PF02769">
    <property type="entry name" value="AIRS_C"/>
    <property type="match status" value="1"/>
</dbReference>
<feature type="binding site" description="in other chain" evidence="9">
    <location>
        <position position="67"/>
    </location>
    <ligand>
        <name>ATP</name>
        <dbReference type="ChEBI" id="CHEBI:30616"/>
        <note>ligand shared between dimeric partners</note>
    </ligand>
</feature>
<dbReference type="NCBIfam" id="NF002098">
    <property type="entry name" value="PRK00943.1"/>
    <property type="match status" value="1"/>
</dbReference>
<keyword evidence="7 9" id="KW-0460">Magnesium</keyword>
<comment type="cofactor">
    <cofactor evidence="9">
        <name>Mg(2+)</name>
        <dbReference type="ChEBI" id="CHEBI:18420"/>
    </cofactor>
    <text evidence="9">Binds 1 Mg(2+) ion per monomer.</text>
</comment>
<comment type="catalytic activity">
    <reaction evidence="9">
        <text>hydrogenselenide + ATP + H2O = selenophosphate + AMP + phosphate + 2 H(+)</text>
        <dbReference type="Rhea" id="RHEA:18737"/>
        <dbReference type="ChEBI" id="CHEBI:15377"/>
        <dbReference type="ChEBI" id="CHEBI:15378"/>
        <dbReference type="ChEBI" id="CHEBI:16144"/>
        <dbReference type="ChEBI" id="CHEBI:29317"/>
        <dbReference type="ChEBI" id="CHEBI:30616"/>
        <dbReference type="ChEBI" id="CHEBI:43474"/>
        <dbReference type="ChEBI" id="CHEBI:456215"/>
        <dbReference type="EC" id="2.7.9.3"/>
    </reaction>
</comment>
<dbReference type="PIRSF" id="PIRSF036407">
    <property type="entry name" value="Selenphspht_syn"/>
    <property type="match status" value="1"/>
</dbReference>
<proteinExistence type="inferred from homology"/>
<dbReference type="KEGG" id="slac:SKTS_07860"/>
<keyword evidence="8 9" id="KW-0711">Selenium</keyword>
<name>A0A6F8V9A4_9PROT</name>
<feature type="binding site" description="in other chain" evidence="9">
    <location>
        <position position="44"/>
    </location>
    <ligand>
        <name>ATP</name>
        <dbReference type="ChEBI" id="CHEBI:30616"/>
        <note>ligand shared between dimeric partners</note>
    </ligand>
</feature>
<dbReference type="InterPro" id="IPR036921">
    <property type="entry name" value="PurM-like_N_sf"/>
</dbReference>
<keyword evidence="5 9" id="KW-0418">Kinase</keyword>
<evidence type="ECO:0000256" key="7">
    <source>
        <dbReference type="ARBA" id="ARBA00022842"/>
    </source>
</evidence>
<dbReference type="EMBL" id="AP022853">
    <property type="protein sequence ID" value="BCB25900.1"/>
    <property type="molecule type" value="Genomic_DNA"/>
</dbReference>
<dbReference type="InterPro" id="IPR023061">
    <property type="entry name" value="SelD_I"/>
</dbReference>
<feature type="binding site" evidence="9">
    <location>
        <position position="203"/>
    </location>
    <ligand>
        <name>Mg(2+)</name>
        <dbReference type="ChEBI" id="CHEBI:18420"/>
    </ligand>
</feature>
<comment type="caution">
    <text evidence="9">Lacks conserved residue(s) required for the propagation of feature annotation.</text>
</comment>
<dbReference type="CDD" id="cd02195">
    <property type="entry name" value="SelD"/>
    <property type="match status" value="1"/>
</dbReference>
<evidence type="ECO:0000256" key="9">
    <source>
        <dbReference type="HAMAP-Rule" id="MF_00625"/>
    </source>
</evidence>
<evidence type="ECO:0000256" key="8">
    <source>
        <dbReference type="ARBA" id="ARBA00023266"/>
    </source>
</evidence>
<reference evidence="13" key="1">
    <citation type="submission" date="2020-03" db="EMBL/GenBank/DDBJ databases">
        <title>Complete genome sequence of sulfur-oxidizing bacterium skT11.</title>
        <authorList>
            <person name="Kanda M."/>
            <person name="Kojima H."/>
            <person name="Fukui M."/>
        </authorList>
    </citation>
    <scope>NUCLEOTIDE SEQUENCE [LARGE SCALE GENOMIC DNA]</scope>
    <source>
        <strain evidence="13">skT11</strain>
    </source>
</reference>
<dbReference type="AlphaFoldDB" id="A0A6F8V9A4"/>
<evidence type="ECO:0000259" key="10">
    <source>
        <dbReference type="Pfam" id="PF00586"/>
    </source>
</evidence>
<dbReference type="Proteomes" id="UP000502260">
    <property type="component" value="Chromosome"/>
</dbReference>
<dbReference type="HAMAP" id="MF_00625">
    <property type="entry name" value="SelD"/>
    <property type="match status" value="1"/>
</dbReference>
<dbReference type="GO" id="GO:0004756">
    <property type="term" value="F:selenide, water dikinase activity"/>
    <property type="evidence" value="ECO:0007669"/>
    <property type="project" value="UniProtKB-UniRule"/>
</dbReference>
<keyword evidence="3 9" id="KW-0479">Metal-binding</keyword>
<dbReference type="PANTHER" id="PTHR10256">
    <property type="entry name" value="SELENIDE, WATER DIKINASE"/>
    <property type="match status" value="1"/>
</dbReference>
<dbReference type="FunFam" id="3.30.1330.10:FF:000003">
    <property type="entry name" value="Selenide, water dikinase"/>
    <property type="match status" value="1"/>
</dbReference>
<dbReference type="GO" id="GO:0005524">
    <property type="term" value="F:ATP binding"/>
    <property type="evidence" value="ECO:0007669"/>
    <property type="project" value="UniProtKB-UniRule"/>
</dbReference>
<dbReference type="SUPFAM" id="SSF55326">
    <property type="entry name" value="PurM N-terminal domain-like"/>
    <property type="match status" value="1"/>
</dbReference>
<dbReference type="NCBIfam" id="TIGR00476">
    <property type="entry name" value="selD"/>
    <property type="match status" value="1"/>
</dbReference>
<dbReference type="Gene3D" id="3.90.650.10">
    <property type="entry name" value="PurM-like C-terminal domain"/>
    <property type="match status" value="1"/>
</dbReference>
<feature type="domain" description="PurM-like N-terminal" evidence="10">
    <location>
        <begin position="25"/>
        <end position="133"/>
    </location>
</feature>
<evidence type="ECO:0000313" key="12">
    <source>
        <dbReference type="EMBL" id="BCB25900.1"/>
    </source>
</evidence>
<evidence type="ECO:0000256" key="6">
    <source>
        <dbReference type="ARBA" id="ARBA00022840"/>
    </source>
</evidence>
<comment type="similarity">
    <text evidence="1 9">Belongs to the selenophosphate synthase 1 family. Class I subfamily.</text>
</comment>
<keyword evidence="13" id="KW-1185">Reference proteome</keyword>
<accession>A0A6F8V9A4</accession>
<keyword evidence="4 9" id="KW-0547">Nucleotide-binding</keyword>
<evidence type="ECO:0000256" key="5">
    <source>
        <dbReference type="ARBA" id="ARBA00022777"/>
    </source>
</evidence>
<feature type="binding site" evidence="9">
    <location>
        <position position="27"/>
    </location>
    <ligand>
        <name>Mg(2+)</name>
        <dbReference type="ChEBI" id="CHEBI:18420"/>
    </ligand>
</feature>
<dbReference type="SUPFAM" id="SSF56042">
    <property type="entry name" value="PurM C-terminal domain-like"/>
    <property type="match status" value="1"/>
</dbReference>
<comment type="function">
    <text evidence="9">Synthesizes selenophosphate from selenide and ATP.</text>
</comment>
<dbReference type="Gene3D" id="3.30.1330.10">
    <property type="entry name" value="PurM-like, N-terminal domain"/>
    <property type="match status" value="1"/>
</dbReference>
<dbReference type="GO" id="GO:0000287">
    <property type="term" value="F:magnesium ion binding"/>
    <property type="evidence" value="ECO:0007669"/>
    <property type="project" value="UniProtKB-UniRule"/>
</dbReference>
<feature type="binding site" description="in other chain" evidence="9">
    <location>
        <begin position="24"/>
        <end position="26"/>
    </location>
    <ligand>
        <name>ATP</name>
        <dbReference type="ChEBI" id="CHEBI:30616"/>
        <note>ligand shared between dimeric partners</note>
    </ligand>
</feature>
<dbReference type="FunFam" id="3.90.650.10:FF:000004">
    <property type="entry name" value="Selenide, water dikinase"/>
    <property type="match status" value="1"/>
</dbReference>
<dbReference type="Pfam" id="PF00586">
    <property type="entry name" value="AIRS"/>
    <property type="match status" value="1"/>
</dbReference>
<dbReference type="InterPro" id="IPR010918">
    <property type="entry name" value="PurM-like_C_dom"/>
</dbReference>
<gene>
    <name evidence="9 12" type="primary">selD</name>
    <name evidence="12" type="ORF">SKTS_07860</name>
</gene>
<protein>
    <recommendedName>
        <fullName evidence="9">Selenide, water dikinase</fullName>
        <ecNumber evidence="9">2.7.9.3</ecNumber>
    </recommendedName>
    <alternativeName>
        <fullName evidence="9">Selenium donor protein</fullName>
    </alternativeName>
    <alternativeName>
        <fullName evidence="9">Selenophosphate synthase</fullName>
    </alternativeName>
</protein>
<keyword evidence="6 9" id="KW-0067">ATP-binding</keyword>
<dbReference type="PANTHER" id="PTHR10256:SF0">
    <property type="entry name" value="INACTIVE SELENIDE, WATER DIKINASE-LIKE PROTEIN-RELATED"/>
    <property type="match status" value="1"/>
</dbReference>
<sequence>MLHEILANMPGRLIHPDLMVGTETGDDAAVYRLNDNQAIVATTDFFMPIVDDPVDFGRIAATNALSDIYAMGAQPIMALAIVGMPIGKLSTQVIHDILVGGESVCAAAGIPIAGGHSIDSPEPIYGLVALGVVHPDKVKRNIGAQDGDVLILGKGLGIGIMSAALKKGELSQEGYRQMLESTTQLNTPGSVLAHMHGVHALTDVTGFALLGHLLEICRGSQMGAELEFDELPILPAALDLAKKGYAPGASGRNWASYGHEVDLPEGMAEWQKNLLCDPQTSGGLMVACAPEVVDDVLDLFRQQGFGYAREIGRMVAGDARVKVI</sequence>
<evidence type="ECO:0000313" key="13">
    <source>
        <dbReference type="Proteomes" id="UP000502260"/>
    </source>
</evidence>
<evidence type="ECO:0000256" key="3">
    <source>
        <dbReference type="ARBA" id="ARBA00022723"/>
    </source>
</evidence>
<dbReference type="GO" id="GO:0016260">
    <property type="term" value="P:selenocysteine biosynthetic process"/>
    <property type="evidence" value="ECO:0007669"/>
    <property type="project" value="InterPro"/>
</dbReference>
<evidence type="ECO:0000256" key="1">
    <source>
        <dbReference type="ARBA" id="ARBA00008026"/>
    </source>
</evidence>
<dbReference type="GO" id="GO:0005737">
    <property type="term" value="C:cytoplasm"/>
    <property type="evidence" value="ECO:0007669"/>
    <property type="project" value="TreeGrafter"/>
</dbReference>
<feature type="domain" description="PurM-like C-terminal" evidence="11">
    <location>
        <begin position="145"/>
        <end position="318"/>
    </location>
</feature>
<comment type="subunit">
    <text evidence="9">Homodimer.</text>
</comment>
<keyword evidence="2 9" id="KW-0808">Transferase</keyword>
<dbReference type="InterPro" id="IPR036676">
    <property type="entry name" value="PurM-like_C_sf"/>
</dbReference>
<evidence type="ECO:0000256" key="4">
    <source>
        <dbReference type="ARBA" id="ARBA00022741"/>
    </source>
</evidence>
<organism evidence="12 13">
    <name type="scientific">Sulfurimicrobium lacus</name>
    <dbReference type="NCBI Taxonomy" id="2715678"/>
    <lineage>
        <taxon>Bacteria</taxon>
        <taxon>Pseudomonadati</taxon>
        <taxon>Pseudomonadota</taxon>
        <taxon>Betaproteobacteria</taxon>
        <taxon>Nitrosomonadales</taxon>
        <taxon>Sulfuricellaceae</taxon>
        <taxon>Sulfurimicrobium</taxon>
    </lineage>
</organism>